<evidence type="ECO:0000256" key="6">
    <source>
        <dbReference type="ARBA" id="ARBA00032263"/>
    </source>
</evidence>
<protein>
    <recommendedName>
        <fullName evidence="6">B-like cyclin</fullName>
    </recommendedName>
</protein>
<dbReference type="PIRSF" id="PIRSF001771">
    <property type="entry name" value="Cyclin_A_B_D_E"/>
    <property type="match status" value="1"/>
</dbReference>
<dbReference type="SUPFAM" id="SSF47954">
    <property type="entry name" value="Cyclin-like"/>
    <property type="match status" value="2"/>
</dbReference>
<evidence type="ECO:0000256" key="7">
    <source>
        <dbReference type="RuleBase" id="RU000383"/>
    </source>
</evidence>
<dbReference type="InterPro" id="IPR036915">
    <property type="entry name" value="Cyclin-like_sf"/>
</dbReference>
<dbReference type="InterPro" id="IPR048258">
    <property type="entry name" value="Cyclins_cyclin-box"/>
</dbReference>
<keyword evidence="4 7" id="KW-0195">Cyclin</keyword>
<organism evidence="11 12">
    <name type="scientific">Quillaja saponaria</name>
    <name type="common">Soap bark tree</name>
    <dbReference type="NCBI Taxonomy" id="32244"/>
    <lineage>
        <taxon>Eukaryota</taxon>
        <taxon>Viridiplantae</taxon>
        <taxon>Streptophyta</taxon>
        <taxon>Embryophyta</taxon>
        <taxon>Tracheophyta</taxon>
        <taxon>Spermatophyta</taxon>
        <taxon>Magnoliopsida</taxon>
        <taxon>eudicotyledons</taxon>
        <taxon>Gunneridae</taxon>
        <taxon>Pentapetalae</taxon>
        <taxon>rosids</taxon>
        <taxon>fabids</taxon>
        <taxon>Fabales</taxon>
        <taxon>Quillajaceae</taxon>
        <taxon>Quillaja</taxon>
    </lineage>
</organism>
<evidence type="ECO:0000259" key="10">
    <source>
        <dbReference type="SMART" id="SM01332"/>
    </source>
</evidence>
<dbReference type="Proteomes" id="UP001163823">
    <property type="component" value="Chromosome 6"/>
</dbReference>
<gene>
    <name evidence="11" type="ORF">O6P43_016015</name>
</gene>
<feature type="domain" description="Cyclin-like" evidence="9">
    <location>
        <begin position="135"/>
        <end position="219"/>
    </location>
</feature>
<dbReference type="InterPro" id="IPR004367">
    <property type="entry name" value="Cyclin_C-dom"/>
</dbReference>
<sequence length="363" mass="41208">METRAAKRSADAAGVPENQSPKKKRVVLGELPNLSNAIVHVNPKSGLVPQKPKCRTKTKGKKVATTAKSTSKTEPDVKSLIDAKLEDPETCGPYVSDIYMYLREMEMDPKRRPKPYYLETVQQDVTANMRGILIDWLVEVAEEYKLLSDTLYLSVSYIDRFLSMTVVNRQKLQLLGVSSMLIASKYEEITPPHVEEFCYITDNSFTKEEVVKMEADILKSLKFEMGNPTVKTFLRKFAVVAQENNKTTNLQLEFLAYYLAELSLLDYNLVKCSPSLVAASVIFLAKFIIYPKRHPWSSALQEYSGYKSSDLKECVVGLHDLYLGRRGGSLQAVREKYKQHKFKCVAVMPSPPEITASFFENQW</sequence>
<dbReference type="GO" id="GO:0051301">
    <property type="term" value="P:cell division"/>
    <property type="evidence" value="ECO:0007669"/>
    <property type="project" value="UniProtKB-KW"/>
</dbReference>
<dbReference type="InterPro" id="IPR046965">
    <property type="entry name" value="Cyclin_A/B-like"/>
</dbReference>
<dbReference type="SMART" id="SM01332">
    <property type="entry name" value="Cyclin_C"/>
    <property type="match status" value="1"/>
</dbReference>
<comment type="caution">
    <text evidence="11">The sequence shown here is derived from an EMBL/GenBank/DDBJ whole genome shotgun (WGS) entry which is preliminary data.</text>
</comment>
<evidence type="ECO:0000256" key="5">
    <source>
        <dbReference type="ARBA" id="ARBA00023306"/>
    </source>
</evidence>
<feature type="domain" description="Cyclin C-terminal" evidence="10">
    <location>
        <begin position="228"/>
        <end position="351"/>
    </location>
</feature>
<dbReference type="Pfam" id="PF02984">
    <property type="entry name" value="Cyclin_C"/>
    <property type="match status" value="1"/>
</dbReference>
<dbReference type="InterPro" id="IPR013763">
    <property type="entry name" value="Cyclin-like_dom"/>
</dbReference>
<dbReference type="InterPro" id="IPR039361">
    <property type="entry name" value="Cyclin"/>
</dbReference>
<evidence type="ECO:0000259" key="9">
    <source>
        <dbReference type="SMART" id="SM00385"/>
    </source>
</evidence>
<feature type="compositionally biased region" description="Basic residues" evidence="8">
    <location>
        <begin position="52"/>
        <end position="62"/>
    </location>
</feature>
<feature type="domain" description="Cyclin-like" evidence="9">
    <location>
        <begin position="232"/>
        <end position="320"/>
    </location>
</feature>
<dbReference type="Gene3D" id="1.10.472.10">
    <property type="entry name" value="Cyclin-like"/>
    <property type="match status" value="2"/>
</dbReference>
<evidence type="ECO:0000256" key="8">
    <source>
        <dbReference type="SAM" id="MobiDB-lite"/>
    </source>
</evidence>
<dbReference type="FunFam" id="1.10.472.10:FF:000013">
    <property type="entry name" value="Cyclin A1"/>
    <property type="match status" value="1"/>
</dbReference>
<evidence type="ECO:0000313" key="12">
    <source>
        <dbReference type="Proteomes" id="UP001163823"/>
    </source>
</evidence>
<evidence type="ECO:0000256" key="2">
    <source>
        <dbReference type="ARBA" id="ARBA00011177"/>
    </source>
</evidence>
<reference evidence="11" key="1">
    <citation type="journal article" date="2023" name="Science">
        <title>Elucidation of the pathway for biosynthesis of saponin adjuvants from the soapbark tree.</title>
        <authorList>
            <person name="Reed J."/>
            <person name="Orme A."/>
            <person name="El-Demerdash A."/>
            <person name="Owen C."/>
            <person name="Martin L.B.B."/>
            <person name="Misra R.C."/>
            <person name="Kikuchi S."/>
            <person name="Rejzek M."/>
            <person name="Martin A.C."/>
            <person name="Harkess A."/>
            <person name="Leebens-Mack J."/>
            <person name="Louveau T."/>
            <person name="Stephenson M.J."/>
            <person name="Osbourn A."/>
        </authorList>
    </citation>
    <scope>NUCLEOTIDE SEQUENCE</scope>
    <source>
        <strain evidence="11">S10</strain>
    </source>
</reference>
<evidence type="ECO:0000256" key="4">
    <source>
        <dbReference type="ARBA" id="ARBA00023127"/>
    </source>
</evidence>
<keyword evidence="5" id="KW-0131">Cell cycle</keyword>
<feature type="region of interest" description="Disordered" evidence="8">
    <location>
        <begin position="44"/>
        <end position="73"/>
    </location>
</feature>
<name>A0AAD7LYE9_QUISA</name>
<dbReference type="InterPro" id="IPR006671">
    <property type="entry name" value="Cyclin_N"/>
</dbReference>
<comment type="similarity">
    <text evidence="1">Belongs to the cyclin family. Cyclin AB subfamily.</text>
</comment>
<keyword evidence="12" id="KW-1185">Reference proteome</keyword>
<evidence type="ECO:0000256" key="3">
    <source>
        <dbReference type="ARBA" id="ARBA00022618"/>
    </source>
</evidence>
<dbReference type="PROSITE" id="PS00292">
    <property type="entry name" value="CYCLINS"/>
    <property type="match status" value="1"/>
</dbReference>
<feature type="compositionally biased region" description="Basic and acidic residues" evidence="8">
    <location>
        <begin position="1"/>
        <end position="10"/>
    </location>
</feature>
<dbReference type="SMART" id="SM00385">
    <property type="entry name" value="CYCLIN"/>
    <property type="match status" value="2"/>
</dbReference>
<dbReference type="GO" id="GO:0016538">
    <property type="term" value="F:cyclin-dependent protein serine/threonine kinase regulator activity"/>
    <property type="evidence" value="ECO:0007669"/>
    <property type="project" value="InterPro"/>
</dbReference>
<dbReference type="GO" id="GO:0044772">
    <property type="term" value="P:mitotic cell cycle phase transition"/>
    <property type="evidence" value="ECO:0007669"/>
    <property type="project" value="InterPro"/>
</dbReference>
<dbReference type="FunFam" id="1.10.472.10:FF:000167">
    <property type="entry name" value="Mitotic cyclin 6"/>
    <property type="match status" value="1"/>
</dbReference>
<proteinExistence type="inferred from homology"/>
<dbReference type="PANTHER" id="PTHR10177">
    <property type="entry name" value="CYCLINS"/>
    <property type="match status" value="1"/>
</dbReference>
<evidence type="ECO:0000313" key="11">
    <source>
        <dbReference type="EMBL" id="KAJ7966559.1"/>
    </source>
</evidence>
<dbReference type="Pfam" id="PF00134">
    <property type="entry name" value="Cyclin_N"/>
    <property type="match status" value="1"/>
</dbReference>
<evidence type="ECO:0000256" key="1">
    <source>
        <dbReference type="ARBA" id="ARBA00006955"/>
    </source>
</evidence>
<dbReference type="AlphaFoldDB" id="A0AAD7LYE9"/>
<feature type="region of interest" description="Disordered" evidence="8">
    <location>
        <begin position="1"/>
        <end position="25"/>
    </location>
</feature>
<dbReference type="CDD" id="cd20506">
    <property type="entry name" value="CYCLIN_AtCycA-like_rpt2"/>
    <property type="match status" value="1"/>
</dbReference>
<keyword evidence="3" id="KW-0132">Cell division</keyword>
<dbReference type="EMBL" id="JARAOO010000006">
    <property type="protein sequence ID" value="KAJ7966559.1"/>
    <property type="molecule type" value="Genomic_DNA"/>
</dbReference>
<comment type="subunit">
    <text evidence="2">Interacts with the CDC2 protein kinase to form a serine/threonine kinase holoenzyme complex also known as maturation promoting factor (MPF). The cyclin subunit imparts substrate specificity to the complex.</text>
</comment>
<accession>A0AAD7LYE9</accession>
<dbReference type="KEGG" id="qsa:O6P43_016015"/>